<dbReference type="GO" id="GO:0004674">
    <property type="term" value="F:protein serine/threonine kinase activity"/>
    <property type="evidence" value="ECO:0007669"/>
    <property type="project" value="UniProtKB-KW"/>
</dbReference>
<dbReference type="Pfam" id="PF13581">
    <property type="entry name" value="HATPase_c_2"/>
    <property type="match status" value="1"/>
</dbReference>
<name>A0A7W9DQ39_9ACTN</name>
<dbReference type="Gene3D" id="3.30.565.10">
    <property type="entry name" value="Histidine kinase-like ATPase, C-terminal domain"/>
    <property type="match status" value="1"/>
</dbReference>
<feature type="domain" description="MEDS" evidence="3">
    <location>
        <begin position="11"/>
        <end position="153"/>
    </location>
</feature>
<dbReference type="AlphaFoldDB" id="A0A7W9DQ39"/>
<dbReference type="RefSeq" id="WP_184611529.1">
    <property type="nucleotide sequence ID" value="NZ_BOOS01000047.1"/>
</dbReference>
<evidence type="ECO:0000313" key="4">
    <source>
        <dbReference type="EMBL" id="MBB5627111.1"/>
    </source>
</evidence>
<gene>
    <name evidence="4" type="ORF">BJ981_002810</name>
</gene>
<dbReference type="PANTHER" id="PTHR35526">
    <property type="entry name" value="ANTI-SIGMA-F FACTOR RSBW-RELATED"/>
    <property type="match status" value="1"/>
</dbReference>
<protein>
    <submittedName>
        <fullName evidence="4">Anti-sigma regulatory factor (Ser/Thr protein kinase)</fullName>
    </submittedName>
</protein>
<dbReference type="InterPro" id="IPR036890">
    <property type="entry name" value="HATPase_C_sf"/>
</dbReference>
<feature type="domain" description="Histidine kinase/HSP90-like ATPase" evidence="2">
    <location>
        <begin position="200"/>
        <end position="306"/>
    </location>
</feature>
<proteinExistence type="predicted"/>
<comment type="caution">
    <text evidence="4">The sequence shown here is derived from an EMBL/GenBank/DDBJ whole genome shotgun (WGS) entry which is preliminary data.</text>
</comment>
<dbReference type="NCBIfam" id="NF041045">
    <property type="entry name" value="RsbA_anti_sig"/>
    <property type="match status" value="1"/>
</dbReference>
<keyword evidence="1" id="KW-0418">Kinase</keyword>
<keyword evidence="5" id="KW-1185">Reference proteome</keyword>
<dbReference type="InterPro" id="IPR047718">
    <property type="entry name" value="RsbA-like_anti_sig"/>
</dbReference>
<organism evidence="4 5">
    <name type="scientific">Sphaerisporangium krabiense</name>
    <dbReference type="NCBI Taxonomy" id="763782"/>
    <lineage>
        <taxon>Bacteria</taxon>
        <taxon>Bacillati</taxon>
        <taxon>Actinomycetota</taxon>
        <taxon>Actinomycetes</taxon>
        <taxon>Streptosporangiales</taxon>
        <taxon>Streptosporangiaceae</taxon>
        <taxon>Sphaerisporangium</taxon>
    </lineage>
</organism>
<dbReference type="InterPro" id="IPR025847">
    <property type="entry name" value="MEDS_domain"/>
</dbReference>
<sequence length="322" mass="33990">MNTSPAGPFEHIGLLYRDEDEYVSQCAAFLEEALAAGGPALVAVPGGGAAIRARLGARADEVVFRDMSVAGRNPGRIIPSVLLAFAEAHPGRRVWVIGEPIWKGRTAMEYPACAAHEALINAAFAGRDAVILCPYDTSRLEPYALDDAERTHPVMRAPAGSWPSPAYTDPVEAVALFDRPLPAPPAHAASHTFNGTGGLPGARDFLAERGAAAGLGERRVGELLIAMNELATNTAEHTCGPGTVTVWVEDGALVCQLDDSGLLDDPLAGRVPPPDTATRGRGLIIVNELADLVRVHRRPSGTSMRLHFDLAGAYQPATGYQP</sequence>
<evidence type="ECO:0000313" key="5">
    <source>
        <dbReference type="Proteomes" id="UP000588112"/>
    </source>
</evidence>
<evidence type="ECO:0000259" key="2">
    <source>
        <dbReference type="Pfam" id="PF13581"/>
    </source>
</evidence>
<evidence type="ECO:0000259" key="3">
    <source>
        <dbReference type="Pfam" id="PF14417"/>
    </source>
</evidence>
<reference evidence="4 5" key="1">
    <citation type="submission" date="2020-08" db="EMBL/GenBank/DDBJ databases">
        <title>Sequencing the genomes of 1000 actinobacteria strains.</title>
        <authorList>
            <person name="Klenk H.-P."/>
        </authorList>
    </citation>
    <scope>NUCLEOTIDE SEQUENCE [LARGE SCALE GENOMIC DNA]</scope>
    <source>
        <strain evidence="4 5">DSM 45790</strain>
    </source>
</reference>
<dbReference type="Proteomes" id="UP000588112">
    <property type="component" value="Unassembled WGS sequence"/>
</dbReference>
<dbReference type="SUPFAM" id="SSF55874">
    <property type="entry name" value="ATPase domain of HSP90 chaperone/DNA topoisomerase II/histidine kinase"/>
    <property type="match status" value="1"/>
</dbReference>
<dbReference type="EMBL" id="JACHBR010000001">
    <property type="protein sequence ID" value="MBB5627111.1"/>
    <property type="molecule type" value="Genomic_DNA"/>
</dbReference>
<dbReference type="CDD" id="cd16936">
    <property type="entry name" value="HATPase_RsbW-like"/>
    <property type="match status" value="1"/>
</dbReference>
<dbReference type="Pfam" id="PF14417">
    <property type="entry name" value="MEDS"/>
    <property type="match status" value="1"/>
</dbReference>
<keyword evidence="1" id="KW-0723">Serine/threonine-protein kinase</keyword>
<dbReference type="InterPro" id="IPR003594">
    <property type="entry name" value="HATPase_dom"/>
</dbReference>
<evidence type="ECO:0000256" key="1">
    <source>
        <dbReference type="ARBA" id="ARBA00022527"/>
    </source>
</evidence>
<accession>A0A7W9DQ39</accession>
<dbReference type="PANTHER" id="PTHR35526:SF3">
    <property type="entry name" value="ANTI-SIGMA-F FACTOR RSBW"/>
    <property type="match status" value="1"/>
</dbReference>
<keyword evidence="1" id="KW-0808">Transferase</keyword>
<dbReference type="InterPro" id="IPR050267">
    <property type="entry name" value="Anti-sigma-factor_SerPK"/>
</dbReference>